<dbReference type="GO" id="GO:0008168">
    <property type="term" value="F:methyltransferase activity"/>
    <property type="evidence" value="ECO:0007669"/>
    <property type="project" value="UniProtKB-KW"/>
</dbReference>
<name>A0AAU4K454_9NOCA</name>
<evidence type="ECO:0000313" key="1">
    <source>
        <dbReference type="EMBL" id="WUM20767.1"/>
    </source>
</evidence>
<sequence>MGFERLLANVDDARSNGWFVEGSVSDTEMEFLESLARRGDVRRIVEIGFNAGFSSHAFLRADPQVEVTSFDLGDHEYVSTAKQCIDDEFPGRHTLITGDSTQTVPAFAEEHAGETFDVLFIDGGHTYEVASADIANMARLAHTSSVVMIDDLLPHKPFGEGPVQAWREAIETSVVVETGLYQDGEVVDAVTTDAARAWAIGRYV</sequence>
<dbReference type="Gene3D" id="3.40.50.150">
    <property type="entry name" value="Vaccinia Virus protein VP39"/>
    <property type="match status" value="1"/>
</dbReference>
<dbReference type="GO" id="GO:0032259">
    <property type="term" value="P:methylation"/>
    <property type="evidence" value="ECO:0007669"/>
    <property type="project" value="UniProtKB-KW"/>
</dbReference>
<keyword evidence="2" id="KW-1185">Reference proteome</keyword>
<dbReference type="InterPro" id="IPR029063">
    <property type="entry name" value="SAM-dependent_MTases_sf"/>
</dbReference>
<dbReference type="KEGG" id="whr:OG579_02745"/>
<dbReference type="SUPFAM" id="SSF53335">
    <property type="entry name" value="S-adenosyl-L-methionine-dependent methyltransferases"/>
    <property type="match status" value="1"/>
</dbReference>
<protein>
    <submittedName>
        <fullName evidence="1">Class I SAM-dependent methyltransferase</fullName>
    </submittedName>
</protein>
<dbReference type="AlphaFoldDB" id="A0AAU4K454"/>
<dbReference type="RefSeq" id="WP_328857984.1">
    <property type="nucleotide sequence ID" value="NZ_CP108021.1"/>
</dbReference>
<reference evidence="1 2" key="1">
    <citation type="submission" date="2022-10" db="EMBL/GenBank/DDBJ databases">
        <title>The complete genomes of actinobacterial strains from the NBC collection.</title>
        <authorList>
            <person name="Joergensen T.S."/>
            <person name="Alvarez Arevalo M."/>
            <person name="Sterndorff E.B."/>
            <person name="Faurdal D."/>
            <person name="Vuksanovic O."/>
            <person name="Mourched A.-S."/>
            <person name="Charusanti P."/>
            <person name="Shaw S."/>
            <person name="Blin K."/>
            <person name="Weber T."/>
        </authorList>
    </citation>
    <scope>NUCLEOTIDE SEQUENCE [LARGE SCALE GENOMIC DNA]</scope>
    <source>
        <strain evidence="1 2">NBC_00319</strain>
    </source>
</reference>
<dbReference type="Pfam" id="PF13578">
    <property type="entry name" value="Methyltransf_24"/>
    <property type="match status" value="1"/>
</dbReference>
<accession>A0AAU4K454</accession>
<dbReference type="Proteomes" id="UP001432128">
    <property type="component" value="Chromosome"/>
</dbReference>
<organism evidence="1 2">
    <name type="scientific">Williamsia herbipolensis</name>
    <dbReference type="NCBI Taxonomy" id="1603258"/>
    <lineage>
        <taxon>Bacteria</taxon>
        <taxon>Bacillati</taxon>
        <taxon>Actinomycetota</taxon>
        <taxon>Actinomycetes</taxon>
        <taxon>Mycobacteriales</taxon>
        <taxon>Nocardiaceae</taxon>
        <taxon>Williamsia</taxon>
    </lineage>
</organism>
<proteinExistence type="predicted"/>
<dbReference type="EMBL" id="CP108021">
    <property type="protein sequence ID" value="WUM20767.1"/>
    <property type="molecule type" value="Genomic_DNA"/>
</dbReference>
<keyword evidence="1" id="KW-0489">Methyltransferase</keyword>
<evidence type="ECO:0000313" key="2">
    <source>
        <dbReference type="Proteomes" id="UP001432128"/>
    </source>
</evidence>
<keyword evidence="1" id="KW-0808">Transferase</keyword>
<gene>
    <name evidence="1" type="ORF">OG579_02745</name>
</gene>